<dbReference type="PANTHER" id="PTHR46369">
    <property type="entry name" value="PROTEIN CELLULOSE SYNTHASE INTERACTIVE 1"/>
    <property type="match status" value="1"/>
</dbReference>
<dbReference type="OrthoDB" id="1738143at2759"/>
<feature type="domain" description="C2" evidence="1">
    <location>
        <begin position="35"/>
        <end position="189"/>
    </location>
</feature>
<gene>
    <name evidence="2" type="ORF">CTI12_AA038290</name>
</gene>
<dbReference type="Proteomes" id="UP000245207">
    <property type="component" value="Unassembled WGS sequence"/>
</dbReference>
<evidence type="ECO:0000313" key="2">
    <source>
        <dbReference type="EMBL" id="PWA96637.1"/>
    </source>
</evidence>
<dbReference type="EMBL" id="PKPP01000168">
    <property type="protein sequence ID" value="PWA96637.1"/>
    <property type="molecule type" value="Genomic_DNA"/>
</dbReference>
<evidence type="ECO:0000313" key="3">
    <source>
        <dbReference type="Proteomes" id="UP000245207"/>
    </source>
</evidence>
<comment type="caution">
    <text evidence="2">The sequence shown here is derived from an EMBL/GenBank/DDBJ whole genome shotgun (WGS) entry which is preliminary data.</text>
</comment>
<dbReference type="PROSITE" id="PS50004">
    <property type="entry name" value="C2"/>
    <property type="match status" value="1"/>
</dbReference>
<dbReference type="GO" id="GO:0008017">
    <property type="term" value="F:microtubule binding"/>
    <property type="evidence" value="ECO:0007669"/>
    <property type="project" value="InterPro"/>
</dbReference>
<proteinExistence type="predicted"/>
<dbReference type="CDD" id="cd00030">
    <property type="entry name" value="C2"/>
    <property type="match status" value="1"/>
</dbReference>
<dbReference type="GO" id="GO:0051211">
    <property type="term" value="P:anisotropic cell growth"/>
    <property type="evidence" value="ECO:0007669"/>
    <property type="project" value="InterPro"/>
</dbReference>
<sequence>MCYCMHRKITFYKAKAICPLRFLKFEDRYDCLFPAIPFASDSASSLRSSPTGCLTVTIKRANNLKQVMGGTNAFCKLNISQGPSHQTKVVSRNTSPEWKEAFTWAFDVPPKGQKLHIQCKSKNTFGKVVSRNTSPEWKEAFTWAFDVAPKGQKLHIQCKSKNTFGKSTLGEVIIQIDKVVSDGVFSGVFSLRNGHGTKKEGSLQEHLK</sequence>
<dbReference type="InterPro" id="IPR035892">
    <property type="entry name" value="C2_domain_sf"/>
</dbReference>
<dbReference type="InterPro" id="IPR044297">
    <property type="entry name" value="CSI1/2/3"/>
</dbReference>
<reference evidence="2 3" key="1">
    <citation type="journal article" date="2018" name="Mol. Plant">
        <title>The genome of Artemisia annua provides insight into the evolution of Asteraceae family and artemisinin biosynthesis.</title>
        <authorList>
            <person name="Shen Q."/>
            <person name="Zhang L."/>
            <person name="Liao Z."/>
            <person name="Wang S."/>
            <person name="Yan T."/>
            <person name="Shi P."/>
            <person name="Liu M."/>
            <person name="Fu X."/>
            <person name="Pan Q."/>
            <person name="Wang Y."/>
            <person name="Lv Z."/>
            <person name="Lu X."/>
            <person name="Zhang F."/>
            <person name="Jiang W."/>
            <person name="Ma Y."/>
            <person name="Chen M."/>
            <person name="Hao X."/>
            <person name="Li L."/>
            <person name="Tang Y."/>
            <person name="Lv G."/>
            <person name="Zhou Y."/>
            <person name="Sun X."/>
            <person name="Brodelius P.E."/>
            <person name="Rose J.K.C."/>
            <person name="Tang K."/>
        </authorList>
    </citation>
    <scope>NUCLEOTIDE SEQUENCE [LARGE SCALE GENOMIC DNA]</scope>
    <source>
        <strain evidence="3">cv. Huhao1</strain>
        <tissue evidence="2">Leaf</tissue>
    </source>
</reference>
<dbReference type="SUPFAM" id="SSF49562">
    <property type="entry name" value="C2 domain (Calcium/lipid-binding domain, CaLB)"/>
    <property type="match status" value="2"/>
</dbReference>
<keyword evidence="3" id="KW-1185">Reference proteome</keyword>
<dbReference type="Gene3D" id="2.60.40.150">
    <property type="entry name" value="C2 domain"/>
    <property type="match status" value="2"/>
</dbReference>
<dbReference type="Pfam" id="PF00168">
    <property type="entry name" value="C2"/>
    <property type="match status" value="2"/>
</dbReference>
<accession>A0A2U1QF85</accession>
<evidence type="ECO:0000259" key="1">
    <source>
        <dbReference type="PROSITE" id="PS50004"/>
    </source>
</evidence>
<dbReference type="PANTHER" id="PTHR46369:SF1">
    <property type="entry name" value="PROTEIN CELLULOSE SYNTHASE INTERACTIVE 3"/>
    <property type="match status" value="1"/>
</dbReference>
<organism evidence="2 3">
    <name type="scientific">Artemisia annua</name>
    <name type="common">Sweet wormwood</name>
    <dbReference type="NCBI Taxonomy" id="35608"/>
    <lineage>
        <taxon>Eukaryota</taxon>
        <taxon>Viridiplantae</taxon>
        <taxon>Streptophyta</taxon>
        <taxon>Embryophyta</taxon>
        <taxon>Tracheophyta</taxon>
        <taxon>Spermatophyta</taxon>
        <taxon>Magnoliopsida</taxon>
        <taxon>eudicotyledons</taxon>
        <taxon>Gunneridae</taxon>
        <taxon>Pentapetalae</taxon>
        <taxon>asterids</taxon>
        <taxon>campanulids</taxon>
        <taxon>Asterales</taxon>
        <taxon>Asteraceae</taxon>
        <taxon>Asteroideae</taxon>
        <taxon>Anthemideae</taxon>
        <taxon>Artemisiinae</taxon>
        <taxon>Artemisia</taxon>
    </lineage>
</organism>
<dbReference type="SMART" id="SM00239">
    <property type="entry name" value="C2"/>
    <property type="match status" value="1"/>
</dbReference>
<dbReference type="InterPro" id="IPR000008">
    <property type="entry name" value="C2_dom"/>
</dbReference>
<dbReference type="AlphaFoldDB" id="A0A2U1QF85"/>
<dbReference type="GO" id="GO:2001006">
    <property type="term" value="P:regulation of cellulose biosynthetic process"/>
    <property type="evidence" value="ECO:0007669"/>
    <property type="project" value="InterPro"/>
</dbReference>
<dbReference type="STRING" id="35608.A0A2U1QF85"/>
<protein>
    <submittedName>
        <fullName evidence="2">Armadillo</fullName>
    </submittedName>
</protein>
<name>A0A2U1QF85_ARTAN</name>
<dbReference type="GO" id="GO:0010330">
    <property type="term" value="C:cellulose synthase complex"/>
    <property type="evidence" value="ECO:0007669"/>
    <property type="project" value="InterPro"/>
</dbReference>